<reference evidence="1 2" key="1">
    <citation type="submission" date="2020-03" db="EMBL/GenBank/DDBJ databases">
        <authorList>
            <person name="Wang L."/>
            <person name="He N."/>
            <person name="Li Y."/>
            <person name="Fang Y."/>
            <person name="Zhang F."/>
        </authorList>
    </citation>
    <scope>NUCLEOTIDE SEQUENCE [LARGE SCALE GENOMIC DNA]</scope>
    <source>
        <strain evidence="1 2">36D10-4-7</strain>
    </source>
</reference>
<name>A0ABX1CUE9_9SPHN</name>
<keyword evidence="2" id="KW-1185">Reference proteome</keyword>
<accession>A0ABX1CUE9</accession>
<evidence type="ECO:0000313" key="1">
    <source>
        <dbReference type="EMBL" id="NJR80426.1"/>
    </source>
</evidence>
<sequence>MSEPRFSLPCCAWAALRLLQERKQSYPARVEAGQLTAAEAEDKIATSRAIVLQWRWALDPALPPFPTSERDEAPFGAPQVSMMRQLRETAAWERQRASAAPANEVLQERAELAAALVYYQDAPAGAHPMIVRLGLAMRRSPCQRYVPEANVDGWIYQALGLPLAADRRAA</sequence>
<proteinExistence type="predicted"/>
<gene>
    <name evidence="1" type="ORF">HBH26_17755</name>
</gene>
<comment type="caution">
    <text evidence="1">The sequence shown here is derived from an EMBL/GenBank/DDBJ whole genome shotgun (WGS) entry which is preliminary data.</text>
</comment>
<dbReference type="EMBL" id="JAAVJH010000018">
    <property type="protein sequence ID" value="NJR80426.1"/>
    <property type="molecule type" value="Genomic_DNA"/>
</dbReference>
<dbReference type="Proteomes" id="UP000732399">
    <property type="component" value="Unassembled WGS sequence"/>
</dbReference>
<protein>
    <submittedName>
        <fullName evidence="1">Uncharacterized protein</fullName>
    </submittedName>
</protein>
<organism evidence="1 2">
    <name type="scientific">Sphingomonas corticis</name>
    <dbReference type="NCBI Taxonomy" id="2722791"/>
    <lineage>
        <taxon>Bacteria</taxon>
        <taxon>Pseudomonadati</taxon>
        <taxon>Pseudomonadota</taxon>
        <taxon>Alphaproteobacteria</taxon>
        <taxon>Sphingomonadales</taxon>
        <taxon>Sphingomonadaceae</taxon>
        <taxon>Sphingomonas</taxon>
    </lineage>
</organism>
<dbReference type="RefSeq" id="WP_168135982.1">
    <property type="nucleotide sequence ID" value="NZ_JAAVJH010000018.1"/>
</dbReference>
<evidence type="ECO:0000313" key="2">
    <source>
        <dbReference type="Proteomes" id="UP000732399"/>
    </source>
</evidence>